<dbReference type="KEGG" id="vg:24607699"/>
<feature type="transmembrane region" description="Helical" evidence="1">
    <location>
        <begin position="27"/>
        <end position="46"/>
    </location>
</feature>
<keyword evidence="3" id="KW-1185">Reference proteome</keyword>
<protein>
    <submittedName>
        <fullName evidence="2">Anitholin</fullName>
    </submittedName>
</protein>
<keyword evidence="1" id="KW-1133">Transmembrane helix</keyword>
<sequence length="74" mass="8519">MYWYHWIASYSIIIGMIIFTIIPEKPLWLWGVIFFLIGAGLSLGVLPSKDDPVLIKANEREAQRKAELEKENKG</sequence>
<proteinExistence type="predicted"/>
<evidence type="ECO:0000313" key="3">
    <source>
        <dbReference type="Proteomes" id="UP000030208"/>
    </source>
</evidence>
<dbReference type="RefSeq" id="YP_009151488.1">
    <property type="nucleotide sequence ID" value="NC_027372.1"/>
</dbReference>
<reference evidence="2 3" key="1">
    <citation type="journal article" date="2015" name="Genome Announc.">
        <title>Complete Genome of Bacillus megaterium Podophage Pascal.</title>
        <authorList>
            <person name="Snowden J.D."/>
            <person name="Vega Gonzalez A.E."/>
            <person name="Maroun J.W."/>
            <person name="Hernandez A.C."/>
            <person name="Kuty Everett G.F."/>
        </authorList>
    </citation>
    <scope>NUCLEOTIDE SEQUENCE [LARGE SCALE GENOMIC DNA]</scope>
</reference>
<dbReference type="GeneID" id="24607699"/>
<keyword evidence="1" id="KW-0472">Membrane</keyword>
<organism evidence="2 3">
    <name type="scientific">Bacillus phage Pascal</name>
    <dbReference type="NCBI Taxonomy" id="1540092"/>
    <lineage>
        <taxon>Viruses</taxon>
        <taxon>Duplodnaviria</taxon>
        <taxon>Heunggongvirae</taxon>
        <taxon>Uroviricota</taxon>
        <taxon>Caudoviricetes</taxon>
        <taxon>Pagevirus</taxon>
        <taxon>Pagevirus pascal</taxon>
    </lineage>
</organism>
<evidence type="ECO:0000256" key="1">
    <source>
        <dbReference type="SAM" id="Phobius"/>
    </source>
</evidence>
<dbReference type="OrthoDB" id="24899at10239"/>
<accession>A0A0A0RNH0</accession>
<name>A0A0A0RNH0_9CAUD</name>
<dbReference type="Proteomes" id="UP000030208">
    <property type="component" value="Segment"/>
</dbReference>
<evidence type="ECO:0000313" key="2">
    <source>
        <dbReference type="EMBL" id="AIW03655.1"/>
    </source>
</evidence>
<feature type="transmembrane region" description="Helical" evidence="1">
    <location>
        <begin position="6"/>
        <end position="22"/>
    </location>
</feature>
<keyword evidence="1" id="KW-0812">Transmembrane</keyword>
<dbReference type="EMBL" id="KM236247">
    <property type="protein sequence ID" value="AIW03655.1"/>
    <property type="molecule type" value="Genomic_DNA"/>
</dbReference>
<gene>
    <name evidence="2" type="ORF">CPT_Pascal20</name>
</gene>